<dbReference type="RefSeq" id="WP_095494526.1">
    <property type="nucleotide sequence ID" value="NZ_NPKJ01000060.1"/>
</dbReference>
<dbReference type="CDD" id="cd05804">
    <property type="entry name" value="StaR_like"/>
    <property type="match status" value="1"/>
</dbReference>
<gene>
    <name evidence="5" type="ORF">CIT26_21985</name>
</gene>
<dbReference type="Gene3D" id="1.25.40.10">
    <property type="entry name" value="Tetratricopeptide repeat domain"/>
    <property type="match status" value="1"/>
</dbReference>
<evidence type="ECO:0000256" key="4">
    <source>
        <dbReference type="ARBA" id="ARBA00022803"/>
    </source>
</evidence>
<evidence type="ECO:0000256" key="1">
    <source>
        <dbReference type="ARBA" id="ARBA00005857"/>
    </source>
</evidence>
<organism evidence="5 6">
    <name type="scientific">Mesorhizobium temperatum</name>
    <dbReference type="NCBI Taxonomy" id="241416"/>
    <lineage>
        <taxon>Bacteria</taxon>
        <taxon>Pseudomonadati</taxon>
        <taxon>Pseudomonadota</taxon>
        <taxon>Alphaproteobacteria</taxon>
        <taxon>Hyphomicrobiales</taxon>
        <taxon>Phyllobacteriaceae</taxon>
        <taxon>Mesorhizobium</taxon>
    </lineage>
</organism>
<proteinExistence type="inferred from homology"/>
<evidence type="ECO:0000313" key="6">
    <source>
        <dbReference type="Proteomes" id="UP000216442"/>
    </source>
</evidence>
<accession>A0A271LG40</accession>
<keyword evidence="4" id="KW-0802">TPR repeat</keyword>
<evidence type="ECO:0000256" key="2">
    <source>
        <dbReference type="ARBA" id="ARBA00019992"/>
    </source>
</evidence>
<dbReference type="Proteomes" id="UP000216442">
    <property type="component" value="Unassembled WGS sequence"/>
</dbReference>
<keyword evidence="6" id="KW-1185">Reference proteome</keyword>
<dbReference type="SUPFAM" id="SSF48452">
    <property type="entry name" value="TPR-like"/>
    <property type="match status" value="1"/>
</dbReference>
<reference evidence="5 6" key="1">
    <citation type="submission" date="2017-08" db="EMBL/GenBank/DDBJ databases">
        <title>Mesorhizobium wenxinae sp. nov., a novel rhizobial species isolated from root nodules of chickpea (Cicer arietinum L.).</title>
        <authorList>
            <person name="Zhang J."/>
        </authorList>
    </citation>
    <scope>NUCLEOTIDE SEQUENCE [LARGE SCALE GENOMIC DNA]</scope>
    <source>
        <strain evidence="5 6">SDW018</strain>
    </source>
</reference>
<dbReference type="InterPro" id="IPR011990">
    <property type="entry name" value="TPR-like_helical_dom_sf"/>
</dbReference>
<protein>
    <recommendedName>
        <fullName evidence="2">Tetratricopeptide repeat protein 38</fullName>
    </recommendedName>
</protein>
<evidence type="ECO:0000313" key="5">
    <source>
        <dbReference type="EMBL" id="PAQ07093.1"/>
    </source>
</evidence>
<comment type="caution">
    <text evidence="5">The sequence shown here is derived from an EMBL/GenBank/DDBJ whole genome shotgun (WGS) entry which is preliminary data.</text>
</comment>
<dbReference type="PANTHER" id="PTHR16263">
    <property type="entry name" value="TETRATRICOPEPTIDE REPEAT PROTEIN 38"/>
    <property type="match status" value="1"/>
</dbReference>
<dbReference type="PANTHER" id="PTHR16263:SF4">
    <property type="entry name" value="TETRATRICOPEPTIDE REPEAT PROTEIN 38"/>
    <property type="match status" value="1"/>
</dbReference>
<dbReference type="AlphaFoldDB" id="A0A271LG40"/>
<evidence type="ECO:0000256" key="3">
    <source>
        <dbReference type="ARBA" id="ARBA00022737"/>
    </source>
</evidence>
<comment type="similarity">
    <text evidence="1">Belongs to the TTC38 family.</text>
</comment>
<name>A0A271LG40_9HYPH</name>
<dbReference type="EMBL" id="NPKJ01000060">
    <property type="protein sequence ID" value="PAQ07093.1"/>
    <property type="molecule type" value="Genomic_DNA"/>
</dbReference>
<keyword evidence="3" id="KW-0677">Repeat</keyword>
<dbReference type="InterPro" id="IPR033891">
    <property type="entry name" value="TTC38"/>
</dbReference>
<sequence>MIVDQQGHALSGATFEAAGLYDRAAAAFNLYRGDPIGMLDQAIKAAPEFAMAQILKVHLFGLATEPGATKDAKAIVAKVKSLRLSEREASHVAALDLLLEGHWTAAAEALDLHNANYPHDLVALQSGHLMDFYRANARDLRDRIARVLPKWSADMPGYSILLGMHSFGLEETGDYGRAEEAGRHAVDLQPLDSWAHHAVAHVMEMQGRAEDGIGWMIAREPHWSGDDNFFKVHNWWHRSLYHLDLGQVDEVFALYDGPIRRDRSTVALDMVDASALLWRLHLSGHDVGDRWQELAATWDNHADGRTYPFNDWHAVMAYLGAGRNSEVERILASYRNGTDVTDVAEWGQRTAMPLVEGFTAFWHGDYNTAAQRLSGARFIANSFGGSHAQRDIIDWTLAEAAVRGGLTGLAQALANERLALKPHSPVNRSFLTRAGANAAPDREAA</sequence>
<dbReference type="OrthoDB" id="9815900at2"/>